<dbReference type="InterPro" id="IPR028226">
    <property type="entry name" value="LIN37"/>
</dbReference>
<evidence type="ECO:0000313" key="2">
    <source>
        <dbReference type="EMBL" id="KRH43426.1"/>
    </source>
</evidence>
<organism evidence="2">
    <name type="scientific">Glycine max</name>
    <name type="common">Soybean</name>
    <name type="synonym">Glycine hispida</name>
    <dbReference type="NCBI Taxonomy" id="3847"/>
    <lineage>
        <taxon>Eukaryota</taxon>
        <taxon>Viridiplantae</taxon>
        <taxon>Streptophyta</taxon>
        <taxon>Embryophyta</taxon>
        <taxon>Tracheophyta</taxon>
        <taxon>Spermatophyta</taxon>
        <taxon>Magnoliopsida</taxon>
        <taxon>eudicotyledons</taxon>
        <taxon>Gunneridae</taxon>
        <taxon>Pentapetalae</taxon>
        <taxon>rosids</taxon>
        <taxon>fabids</taxon>
        <taxon>Fabales</taxon>
        <taxon>Fabaceae</taxon>
        <taxon>Papilionoideae</taxon>
        <taxon>50 kb inversion clade</taxon>
        <taxon>NPAAA clade</taxon>
        <taxon>indigoferoid/millettioid clade</taxon>
        <taxon>Phaseoleae</taxon>
        <taxon>Glycine</taxon>
        <taxon>Glycine subgen. Soja</taxon>
    </lineage>
</organism>
<dbReference type="EnsemblPlants" id="KRH43426">
    <property type="protein sequence ID" value="KRH43426"/>
    <property type="gene ID" value="GLYMA_08G148900"/>
</dbReference>
<dbReference type="AlphaFoldDB" id="K7L6T2"/>
<feature type="region of interest" description="Disordered" evidence="1">
    <location>
        <begin position="195"/>
        <end position="220"/>
    </location>
</feature>
<keyword evidence="4" id="KW-1185">Reference proteome</keyword>
<dbReference type="eggNOG" id="ENOG502S0SJ">
    <property type="taxonomic scope" value="Eukaryota"/>
</dbReference>
<dbReference type="STRING" id="3847.K7L6T2"/>
<evidence type="ECO:0000256" key="1">
    <source>
        <dbReference type="SAM" id="MobiDB-lite"/>
    </source>
</evidence>
<dbReference type="GeneID" id="100808873"/>
<feature type="compositionally biased region" description="Acidic residues" evidence="1">
    <location>
        <begin position="201"/>
        <end position="212"/>
    </location>
</feature>
<dbReference type="Proteomes" id="UP000008827">
    <property type="component" value="Chromosome 8"/>
</dbReference>
<dbReference type="KEGG" id="gmx:100808873"/>
<reference evidence="2" key="3">
    <citation type="submission" date="2018-07" db="EMBL/GenBank/DDBJ databases">
        <title>WGS assembly of Glycine max.</title>
        <authorList>
            <person name="Schmutz J."/>
            <person name="Cannon S."/>
            <person name="Schlueter J."/>
            <person name="Ma J."/>
            <person name="Mitros T."/>
            <person name="Nelson W."/>
            <person name="Hyten D."/>
            <person name="Song Q."/>
            <person name="Thelen J."/>
            <person name="Cheng J."/>
            <person name="Xu D."/>
            <person name="Hellsten U."/>
            <person name="May G."/>
            <person name="Yu Y."/>
            <person name="Sakurai T."/>
            <person name="Umezawa T."/>
            <person name="Bhattacharyya M."/>
            <person name="Sandhu D."/>
            <person name="Valliyodan B."/>
            <person name="Lindquist E."/>
            <person name="Peto M."/>
            <person name="Grant D."/>
            <person name="Shu S."/>
            <person name="Goodstein D."/>
            <person name="Barry K."/>
            <person name="Futrell-Griggs M."/>
            <person name="Abernathy B."/>
            <person name="Du J."/>
            <person name="Tian Z."/>
            <person name="Zhu L."/>
            <person name="Gill N."/>
            <person name="Joshi T."/>
            <person name="Libault M."/>
            <person name="Sethuraman A."/>
            <person name="Zhang X."/>
            <person name="Shinozaki K."/>
            <person name="Nguyen H."/>
            <person name="Wing R."/>
            <person name="Cregan P."/>
            <person name="Specht J."/>
            <person name="Grimwood J."/>
            <person name="Rokhsar D."/>
            <person name="Stacey G."/>
            <person name="Shoemaker R."/>
            <person name="Jackson S."/>
        </authorList>
    </citation>
    <scope>NUCLEOTIDE SEQUENCE</scope>
    <source>
        <tissue evidence="2">Callus</tissue>
    </source>
</reference>
<protein>
    <submittedName>
        <fullName evidence="2 3">Uncharacterized protein</fullName>
    </submittedName>
</protein>
<dbReference type="Gramene" id="KRH43426">
    <property type="protein sequence ID" value="KRH43426"/>
    <property type="gene ID" value="GLYMA_08G148900"/>
</dbReference>
<dbReference type="OrthoDB" id="1735564at2759"/>
<evidence type="ECO:0000313" key="3">
    <source>
        <dbReference type="EnsemblPlants" id="KRH43426"/>
    </source>
</evidence>
<dbReference type="RefSeq" id="XP_006585335.1">
    <property type="nucleotide sequence ID" value="XM_006585272.4"/>
</dbReference>
<dbReference type="RefSeq" id="XP_014634452.1">
    <property type="nucleotide sequence ID" value="XM_014778966.3"/>
</dbReference>
<dbReference type="GO" id="GO:0017053">
    <property type="term" value="C:transcription repressor complex"/>
    <property type="evidence" value="ECO:0007669"/>
    <property type="project" value="InterPro"/>
</dbReference>
<accession>K7L6T2</accession>
<dbReference type="PANTHER" id="PTHR37173:SF1">
    <property type="entry name" value="PROLINE-RICH FAMILY PROTEIN"/>
    <property type="match status" value="1"/>
</dbReference>
<gene>
    <name evidence="3" type="primary">LOC100808873</name>
    <name evidence="2" type="ORF">GLYMA_08G148900</name>
</gene>
<dbReference type="ExpressionAtlas" id="K7L6T2">
    <property type="expression patterns" value="baseline and differential"/>
</dbReference>
<sequence>MPLDPAAAATTTTSRPISPLPQPQMQQHHHHYPSQQQTLPIRAPNPHFVYPFAPKGVRAADQGPFPPPSMMHGGVPLDYFSHALHVARPPTHVPFSHAAAAAPAASPPVKKSAARSAVAHVNGGKDTNTREKSREDTYIVVRDRKVRITEDASLYALCRSWLRNGINEESQSQQKDVMKALPKPLPASMVASYLSNKKEDEKDEDEKEENEQSVEHLSPQDLLKRHIKRAKKVRACLREERLQRITRYRSRLRLLLPPAIEQCRNDTAAGN</sequence>
<reference evidence="3" key="2">
    <citation type="submission" date="2018-02" db="UniProtKB">
        <authorList>
            <consortium name="EnsemblPlants"/>
        </authorList>
    </citation>
    <scope>IDENTIFICATION</scope>
    <source>
        <strain evidence="3">Williams 82</strain>
    </source>
</reference>
<dbReference type="HOGENOM" id="CLU_081101_0_0_1"/>
<dbReference type="EMBL" id="CM000841">
    <property type="protein sequence ID" value="KRH43426.1"/>
    <property type="molecule type" value="Genomic_DNA"/>
</dbReference>
<name>K7L6T2_SOYBN</name>
<dbReference type="Pfam" id="PF15306">
    <property type="entry name" value="LIN37"/>
    <property type="match status" value="1"/>
</dbReference>
<reference evidence="2 3" key="1">
    <citation type="journal article" date="2010" name="Nature">
        <title>Genome sequence of the palaeopolyploid soybean.</title>
        <authorList>
            <person name="Schmutz J."/>
            <person name="Cannon S.B."/>
            <person name="Schlueter J."/>
            <person name="Ma J."/>
            <person name="Mitros T."/>
            <person name="Nelson W."/>
            <person name="Hyten D.L."/>
            <person name="Song Q."/>
            <person name="Thelen J.J."/>
            <person name="Cheng J."/>
            <person name="Xu D."/>
            <person name="Hellsten U."/>
            <person name="May G.D."/>
            <person name="Yu Y."/>
            <person name="Sakurai T."/>
            <person name="Umezawa T."/>
            <person name="Bhattacharyya M.K."/>
            <person name="Sandhu D."/>
            <person name="Valliyodan B."/>
            <person name="Lindquist E."/>
            <person name="Peto M."/>
            <person name="Grant D."/>
            <person name="Shu S."/>
            <person name="Goodstein D."/>
            <person name="Barry K."/>
            <person name="Futrell-Griggs M."/>
            <person name="Abernathy B."/>
            <person name="Du J."/>
            <person name="Tian Z."/>
            <person name="Zhu L."/>
            <person name="Gill N."/>
            <person name="Joshi T."/>
            <person name="Libault M."/>
            <person name="Sethuraman A."/>
            <person name="Zhang X.-C."/>
            <person name="Shinozaki K."/>
            <person name="Nguyen H.T."/>
            <person name="Wing R.A."/>
            <person name="Cregan P."/>
            <person name="Specht J."/>
            <person name="Grimwood J."/>
            <person name="Rokhsar D."/>
            <person name="Stacey G."/>
            <person name="Shoemaker R.C."/>
            <person name="Jackson S.A."/>
        </authorList>
    </citation>
    <scope>NUCLEOTIDE SEQUENCE [LARGE SCALE GENOMIC DNA]</scope>
    <source>
        <strain evidence="3">cv. Williams 82</strain>
        <tissue evidence="2">Callus</tissue>
    </source>
</reference>
<feature type="compositionally biased region" description="Low complexity" evidence="1">
    <location>
        <begin position="1"/>
        <end position="13"/>
    </location>
</feature>
<dbReference type="PANTHER" id="PTHR37173">
    <property type="entry name" value="HYDROXYPROLINE-RICH GLYCOPROTEIN FAMILY PROTEIN"/>
    <property type="match status" value="1"/>
</dbReference>
<proteinExistence type="predicted"/>
<evidence type="ECO:0000313" key="4">
    <source>
        <dbReference type="Proteomes" id="UP000008827"/>
    </source>
</evidence>
<dbReference type="PaxDb" id="3847-GLYMA08G15805.2"/>
<feature type="region of interest" description="Disordered" evidence="1">
    <location>
        <begin position="1"/>
        <end position="45"/>
    </location>
</feature>